<accession>A0A1F8EW79</accession>
<dbReference type="InterPro" id="IPR013096">
    <property type="entry name" value="Cupin_2"/>
</dbReference>
<proteinExistence type="predicted"/>
<evidence type="ECO:0000259" key="1">
    <source>
        <dbReference type="Pfam" id="PF07883"/>
    </source>
</evidence>
<evidence type="ECO:0000313" key="2">
    <source>
        <dbReference type="EMBL" id="OGN05102.1"/>
    </source>
</evidence>
<dbReference type="Pfam" id="PF07883">
    <property type="entry name" value="Cupin_2"/>
    <property type="match status" value="1"/>
</dbReference>
<sequence length="131" mass="14821">MKGYVTNIEKLSLENEYFRQVLYTAKNSQLVVMSLKPGEDIGEEVHQLDQFIRCESGNGKAFLGGIEHEIKDGFVVIVPAGTRHNIINASPDKAMKLYTLYSPPNHRDGVMHRDKEQAMADEEYFDGKTSE</sequence>
<protein>
    <submittedName>
        <fullName evidence="2">Cupin</fullName>
    </submittedName>
</protein>
<evidence type="ECO:0000313" key="3">
    <source>
        <dbReference type="Proteomes" id="UP000177507"/>
    </source>
</evidence>
<dbReference type="EMBL" id="MGJI01000013">
    <property type="protein sequence ID" value="OGN05102.1"/>
    <property type="molecule type" value="Genomic_DNA"/>
</dbReference>
<dbReference type="InterPro" id="IPR011051">
    <property type="entry name" value="RmlC_Cupin_sf"/>
</dbReference>
<reference evidence="2 3" key="1">
    <citation type="journal article" date="2016" name="Nat. Commun.">
        <title>Thousands of microbial genomes shed light on interconnected biogeochemical processes in an aquifer system.</title>
        <authorList>
            <person name="Anantharaman K."/>
            <person name="Brown C.T."/>
            <person name="Hug L.A."/>
            <person name="Sharon I."/>
            <person name="Castelle C.J."/>
            <person name="Probst A.J."/>
            <person name="Thomas B.C."/>
            <person name="Singh A."/>
            <person name="Wilkins M.J."/>
            <person name="Karaoz U."/>
            <person name="Brodie E.L."/>
            <person name="Williams K.H."/>
            <person name="Hubbard S.S."/>
            <person name="Banfield J.F."/>
        </authorList>
    </citation>
    <scope>NUCLEOTIDE SEQUENCE [LARGE SCALE GENOMIC DNA]</scope>
</reference>
<dbReference type="PANTHER" id="PTHR43346:SF1">
    <property type="entry name" value="QUERCETIN 2,3-DIOXYGENASE-RELATED"/>
    <property type="match status" value="1"/>
</dbReference>
<dbReference type="InterPro" id="IPR014710">
    <property type="entry name" value="RmlC-like_jellyroll"/>
</dbReference>
<dbReference type="AlphaFoldDB" id="A0A1F8EW79"/>
<name>A0A1F8EW79_9BACT</name>
<feature type="domain" description="Cupin type-2" evidence="1">
    <location>
        <begin position="32"/>
        <end position="99"/>
    </location>
</feature>
<dbReference type="SUPFAM" id="SSF51182">
    <property type="entry name" value="RmlC-like cupins"/>
    <property type="match status" value="1"/>
</dbReference>
<comment type="caution">
    <text evidence="2">The sequence shown here is derived from an EMBL/GenBank/DDBJ whole genome shotgun (WGS) entry which is preliminary data.</text>
</comment>
<dbReference type="CDD" id="cd02223">
    <property type="entry name" value="cupin_Bh2720-like"/>
    <property type="match status" value="1"/>
</dbReference>
<dbReference type="PANTHER" id="PTHR43346">
    <property type="entry name" value="LIGAND BINDING DOMAIN PROTEIN, PUTATIVE (AFU_ORTHOLOGUE AFUA_6G14370)-RELATED"/>
    <property type="match status" value="1"/>
</dbReference>
<gene>
    <name evidence="2" type="ORF">A2831_00285</name>
</gene>
<dbReference type="InterPro" id="IPR052538">
    <property type="entry name" value="Flavonoid_dioxygenase-like"/>
</dbReference>
<dbReference type="Gene3D" id="2.60.120.10">
    <property type="entry name" value="Jelly Rolls"/>
    <property type="match status" value="1"/>
</dbReference>
<dbReference type="STRING" id="1802668.A2831_00285"/>
<dbReference type="Proteomes" id="UP000177507">
    <property type="component" value="Unassembled WGS sequence"/>
</dbReference>
<organism evidence="2 3">
    <name type="scientific">Candidatus Yanofskybacteria bacterium RIFCSPHIGHO2_01_FULL_44_17</name>
    <dbReference type="NCBI Taxonomy" id="1802668"/>
    <lineage>
        <taxon>Bacteria</taxon>
        <taxon>Candidatus Yanofskyibacteriota</taxon>
    </lineage>
</organism>